<keyword evidence="3" id="KW-1185">Reference proteome</keyword>
<gene>
    <name evidence="2" type="ORF">PHET_12052</name>
</gene>
<evidence type="ECO:0000313" key="2">
    <source>
        <dbReference type="EMBL" id="KAF5394210.1"/>
    </source>
</evidence>
<comment type="caution">
    <text evidence="2">The sequence shown here is derived from an EMBL/GenBank/DDBJ whole genome shotgun (WGS) entry which is preliminary data.</text>
</comment>
<evidence type="ECO:0000313" key="3">
    <source>
        <dbReference type="Proteomes" id="UP000748531"/>
    </source>
</evidence>
<feature type="domain" description="Septin-type G" evidence="1">
    <location>
        <begin position="1"/>
        <end position="81"/>
    </location>
</feature>
<dbReference type="PROSITE" id="PS51719">
    <property type="entry name" value="G_SEPTIN"/>
    <property type="match status" value="1"/>
</dbReference>
<dbReference type="Pfam" id="PF00735">
    <property type="entry name" value="Septin"/>
    <property type="match status" value="1"/>
</dbReference>
<dbReference type="Proteomes" id="UP000748531">
    <property type="component" value="Unassembled WGS sequence"/>
</dbReference>
<proteinExistence type="predicted"/>
<dbReference type="InterPro" id="IPR027417">
    <property type="entry name" value="P-loop_NTPase"/>
</dbReference>
<dbReference type="SUPFAM" id="SSF52540">
    <property type="entry name" value="P-loop containing nucleoside triphosphate hydrolases"/>
    <property type="match status" value="1"/>
</dbReference>
<dbReference type="EMBL" id="LUCH01019779">
    <property type="protein sequence ID" value="KAF5394210.1"/>
    <property type="molecule type" value="Genomic_DNA"/>
</dbReference>
<reference evidence="2" key="1">
    <citation type="submission" date="2019-05" db="EMBL/GenBank/DDBJ databases">
        <title>Annotation for the trematode Paragonimus heterotremus.</title>
        <authorList>
            <person name="Choi Y.-J."/>
        </authorList>
    </citation>
    <scope>NUCLEOTIDE SEQUENCE</scope>
    <source>
        <strain evidence="2">LC</strain>
    </source>
</reference>
<dbReference type="AlphaFoldDB" id="A0A8J4WKY7"/>
<protein>
    <recommendedName>
        <fullName evidence="1">Septin-type G domain-containing protein</fullName>
    </recommendedName>
</protein>
<dbReference type="Gene3D" id="3.40.50.300">
    <property type="entry name" value="P-loop containing nucleotide triphosphate hydrolases"/>
    <property type="match status" value="1"/>
</dbReference>
<name>A0A8J4WKY7_9TREM</name>
<accession>A0A8J4WKY7</accession>
<dbReference type="GO" id="GO:0005525">
    <property type="term" value="F:GTP binding"/>
    <property type="evidence" value="ECO:0007669"/>
    <property type="project" value="InterPro"/>
</dbReference>
<dbReference type="InterPro" id="IPR030379">
    <property type="entry name" value="G_SEPTIN_dom"/>
</dbReference>
<organism evidence="2 3">
    <name type="scientific">Paragonimus heterotremus</name>
    <dbReference type="NCBI Taxonomy" id="100268"/>
    <lineage>
        <taxon>Eukaryota</taxon>
        <taxon>Metazoa</taxon>
        <taxon>Spiralia</taxon>
        <taxon>Lophotrochozoa</taxon>
        <taxon>Platyhelminthes</taxon>
        <taxon>Trematoda</taxon>
        <taxon>Digenea</taxon>
        <taxon>Plagiorchiida</taxon>
        <taxon>Troglotremata</taxon>
        <taxon>Troglotrematidae</taxon>
        <taxon>Paragonimus</taxon>
    </lineage>
</organism>
<sequence length="81" mass="9263">MFYDSFLGETGIGKSTLIETLFNQKFDFSPSSHDLTNPNLKEMSYELKEGNVKLKLSVVETRGFGDQLNKEEKHVDLFLES</sequence>
<dbReference type="OrthoDB" id="416553at2759"/>
<evidence type="ECO:0000259" key="1">
    <source>
        <dbReference type="PROSITE" id="PS51719"/>
    </source>
</evidence>
<dbReference type="PANTHER" id="PTHR18884">
    <property type="entry name" value="SEPTIN"/>
    <property type="match status" value="1"/>
</dbReference>